<comment type="caution">
    <text evidence="5">Lacks conserved residue(s) required for the propagation of feature annotation.</text>
</comment>
<name>A0ABU1D287_9BURK</name>
<keyword evidence="3 5" id="KW-1133">Transmembrane helix</keyword>
<comment type="subunit">
    <text evidence="5">Homoheptamer.</text>
</comment>
<keyword evidence="8" id="KW-1185">Reference proteome</keyword>
<evidence type="ECO:0000256" key="1">
    <source>
        <dbReference type="ARBA" id="ARBA00004370"/>
    </source>
</evidence>
<dbReference type="PANTHER" id="PTHR30221:SF8">
    <property type="entry name" value="SMALL-CONDUCTANCE MECHANOSENSITIVE CHANNEL"/>
    <property type="match status" value="1"/>
</dbReference>
<dbReference type="SUPFAM" id="SSF50182">
    <property type="entry name" value="Sm-like ribonucleoproteins"/>
    <property type="match status" value="1"/>
</dbReference>
<evidence type="ECO:0000313" key="8">
    <source>
        <dbReference type="Proteomes" id="UP001232156"/>
    </source>
</evidence>
<dbReference type="Proteomes" id="UP001232156">
    <property type="component" value="Unassembled WGS sequence"/>
</dbReference>
<keyword evidence="5" id="KW-0997">Cell inner membrane</keyword>
<evidence type="ECO:0000256" key="5">
    <source>
        <dbReference type="RuleBase" id="RU369025"/>
    </source>
</evidence>
<feature type="domain" description="Mechanosensitive ion channel MscS" evidence="6">
    <location>
        <begin position="109"/>
        <end position="180"/>
    </location>
</feature>
<dbReference type="Gene3D" id="1.10.287.1260">
    <property type="match status" value="1"/>
</dbReference>
<dbReference type="EMBL" id="JAUZQE010000001">
    <property type="protein sequence ID" value="MDR4124511.1"/>
    <property type="molecule type" value="Genomic_DNA"/>
</dbReference>
<keyword evidence="4 5" id="KW-0472">Membrane</keyword>
<comment type="similarity">
    <text evidence="5">Belongs to the MscS (TC 1.A.23) family.</text>
</comment>
<dbReference type="InterPro" id="IPR023408">
    <property type="entry name" value="MscS_beta-dom_sf"/>
</dbReference>
<keyword evidence="5" id="KW-0813">Transport</keyword>
<evidence type="ECO:0000256" key="3">
    <source>
        <dbReference type="ARBA" id="ARBA00022989"/>
    </source>
</evidence>
<keyword evidence="5" id="KW-1003">Cell membrane</keyword>
<organism evidence="7 8">
    <name type="scientific">Yanghanlia caeni</name>
    <dbReference type="NCBI Taxonomy" id="3064283"/>
    <lineage>
        <taxon>Bacteria</taxon>
        <taxon>Pseudomonadati</taxon>
        <taxon>Pseudomonadota</taxon>
        <taxon>Betaproteobacteria</taxon>
        <taxon>Burkholderiales</taxon>
        <taxon>Alcaligenaceae</taxon>
        <taxon>Yanghanlia</taxon>
    </lineage>
</organism>
<reference evidence="7 8" key="1">
    <citation type="submission" date="2023-08" db="EMBL/GenBank/DDBJ databases">
        <title>Alcaligenaceae gen. nov., a novel taxon isolated from the sludge of Yixing Pesticide Factory.</title>
        <authorList>
            <person name="Ruan L."/>
        </authorList>
    </citation>
    <scope>NUCLEOTIDE SEQUENCE [LARGE SCALE GENOMIC DNA]</scope>
    <source>
        <strain evidence="7 8">LG-2</strain>
    </source>
</reference>
<feature type="transmembrane region" description="Helical" evidence="5">
    <location>
        <begin position="57"/>
        <end position="81"/>
    </location>
</feature>
<evidence type="ECO:0000256" key="2">
    <source>
        <dbReference type="ARBA" id="ARBA00022692"/>
    </source>
</evidence>
<evidence type="ECO:0000256" key="4">
    <source>
        <dbReference type="ARBA" id="ARBA00023136"/>
    </source>
</evidence>
<dbReference type="Pfam" id="PF00924">
    <property type="entry name" value="MS_channel_2nd"/>
    <property type="match status" value="1"/>
</dbReference>
<keyword evidence="2 5" id="KW-0812">Transmembrane</keyword>
<dbReference type="InterPro" id="IPR006685">
    <property type="entry name" value="MscS_channel_2nd"/>
</dbReference>
<proteinExistence type="inferred from homology"/>
<dbReference type="InterPro" id="IPR010920">
    <property type="entry name" value="LSM_dom_sf"/>
</dbReference>
<evidence type="ECO:0000259" key="6">
    <source>
        <dbReference type="Pfam" id="PF00924"/>
    </source>
</evidence>
<evidence type="ECO:0000313" key="7">
    <source>
        <dbReference type="EMBL" id="MDR4124511.1"/>
    </source>
</evidence>
<comment type="subcellular location">
    <subcellularLocation>
        <location evidence="5">Cell inner membrane</location>
        <topology evidence="5">Multi-pass membrane protein</topology>
    </subcellularLocation>
    <subcellularLocation>
        <location evidence="1">Membrane</location>
    </subcellularLocation>
</comment>
<dbReference type="Gene3D" id="2.30.30.60">
    <property type="match status" value="1"/>
</dbReference>
<dbReference type="InterPro" id="IPR045275">
    <property type="entry name" value="MscS_archaea/bacteria_type"/>
</dbReference>
<comment type="function">
    <text evidence="5">Mechanosensitive channel that participates in the regulation of osmotic pressure changes within the cell, opening in response to stretch forces in the membrane lipid bilayer, without the need for other proteins. Contributes to normal resistance to hypoosmotic shock. Forms an ion channel of 1.0 nanosiemens conductance with a slight preference for anions.</text>
</comment>
<protein>
    <recommendedName>
        <fullName evidence="5">Small-conductance mechanosensitive channel</fullName>
    </recommendedName>
</protein>
<dbReference type="PANTHER" id="PTHR30221">
    <property type="entry name" value="SMALL-CONDUCTANCE MECHANOSENSITIVE CHANNEL"/>
    <property type="match status" value="1"/>
</dbReference>
<accession>A0ABU1D287</accession>
<sequence>MSASLSAQLPVWTHDWLDSLALLGQLLLIALVAMLLQRSIRRVILKAGELYDLPRHLVRPAILFTRWAIVISATLLILGRLGVSGTVLWTAFTGFAAVAAVAFFAAWSVLSNLFCAILIFTARPLRLGDHVEILDTAEKPGARGEVVDINLLYITLEDSTASQPGVYLQIPNALIFQRVIRRWRGATPPQRPAPRDAADPASVE</sequence>
<gene>
    <name evidence="7" type="ORF">Q8947_00730</name>
</gene>
<feature type="transmembrane region" description="Helical" evidence="5">
    <location>
        <begin position="87"/>
        <end position="120"/>
    </location>
</feature>
<keyword evidence="5" id="KW-0407">Ion channel</keyword>
<feature type="transmembrane region" description="Helical" evidence="5">
    <location>
        <begin position="20"/>
        <end position="36"/>
    </location>
</feature>
<keyword evidence="5" id="KW-0406">Ion transport</keyword>
<dbReference type="RefSeq" id="WP_165279151.1">
    <property type="nucleotide sequence ID" value="NZ_JAUZQE010000001.1"/>
</dbReference>
<comment type="caution">
    <text evidence="7">The sequence shown here is derived from an EMBL/GenBank/DDBJ whole genome shotgun (WGS) entry which is preliminary data.</text>
</comment>